<dbReference type="Proteomes" id="UP000290759">
    <property type="component" value="Unassembled WGS sequence"/>
</dbReference>
<dbReference type="Pfam" id="PF20901">
    <property type="entry name" value="Sf6_terminase"/>
    <property type="match status" value="1"/>
</dbReference>
<gene>
    <name evidence="1" type="ORF">D3273_24670</name>
</gene>
<dbReference type="Gene3D" id="1.10.10.60">
    <property type="entry name" value="Homeodomain-like"/>
    <property type="match status" value="1"/>
</dbReference>
<dbReference type="AlphaFoldDB" id="A0A4Q2U0X4"/>
<evidence type="ECO:0008006" key="3">
    <source>
        <dbReference type="Google" id="ProtNLM"/>
    </source>
</evidence>
<sequence>MSHRTLRTPQHAREAFLGALSAGASIAAACRSADLGRTTVYGWRSSDDDFARAWDEAIEGGTDRLEDEAFRRAHDGVAEPVISGGRQVLDAEGAPLVVRRYSDNLLITLLKARRPERFKDRVSADLNASVKVGTDPKADFAVMVALLDGLAARKARGEPTPELDALPA</sequence>
<accession>A0A4Q2U0X4</accession>
<evidence type="ECO:0000313" key="1">
    <source>
        <dbReference type="EMBL" id="RYC29308.1"/>
    </source>
</evidence>
<dbReference type="PROSITE" id="PS51257">
    <property type="entry name" value="PROKAR_LIPOPROTEIN"/>
    <property type="match status" value="1"/>
</dbReference>
<dbReference type="InterPro" id="IPR048683">
    <property type="entry name" value="Sf6_terminase"/>
</dbReference>
<reference evidence="1 2" key="2">
    <citation type="submission" date="2019-02" db="EMBL/GenBank/DDBJ databases">
        <title>'Lichenibacterium ramalinii' gen. nov. sp. nov., 'Lichenibacterium minor' gen. nov. sp. nov.</title>
        <authorList>
            <person name="Pankratov T."/>
        </authorList>
    </citation>
    <scope>NUCLEOTIDE SEQUENCE [LARGE SCALE GENOMIC DNA]</scope>
    <source>
        <strain evidence="1 2">RmlP026</strain>
    </source>
</reference>
<comment type="caution">
    <text evidence="1">The sequence shown here is derived from an EMBL/GenBank/DDBJ whole genome shotgun (WGS) entry which is preliminary data.</text>
</comment>
<name>A0A4Q2U0X4_9HYPH</name>
<dbReference type="OrthoDB" id="9813753at2"/>
<dbReference type="RefSeq" id="WP_129229623.1">
    <property type="nucleotide sequence ID" value="NZ_QYBB01000058.1"/>
</dbReference>
<proteinExistence type="predicted"/>
<protein>
    <recommendedName>
        <fullName evidence="3">Terminase</fullName>
    </recommendedName>
</protein>
<evidence type="ECO:0000313" key="2">
    <source>
        <dbReference type="Proteomes" id="UP000290759"/>
    </source>
</evidence>
<reference evidence="1 2" key="1">
    <citation type="submission" date="2018-12" db="EMBL/GenBank/DDBJ databases">
        <authorList>
            <person name="Grouzdev D.S."/>
            <person name="Krutkina M.S."/>
        </authorList>
    </citation>
    <scope>NUCLEOTIDE SEQUENCE [LARGE SCALE GENOMIC DNA]</scope>
    <source>
        <strain evidence="1 2">RmlP026</strain>
    </source>
</reference>
<keyword evidence="2" id="KW-1185">Reference proteome</keyword>
<dbReference type="EMBL" id="QYBB01000058">
    <property type="protein sequence ID" value="RYC29308.1"/>
    <property type="molecule type" value="Genomic_DNA"/>
</dbReference>
<organism evidence="1 2">
    <name type="scientific">Lichenibacterium minor</name>
    <dbReference type="NCBI Taxonomy" id="2316528"/>
    <lineage>
        <taxon>Bacteria</taxon>
        <taxon>Pseudomonadati</taxon>
        <taxon>Pseudomonadota</taxon>
        <taxon>Alphaproteobacteria</taxon>
        <taxon>Hyphomicrobiales</taxon>
        <taxon>Lichenihabitantaceae</taxon>
        <taxon>Lichenibacterium</taxon>
    </lineage>
</organism>